<dbReference type="Gene3D" id="3.10.180.10">
    <property type="entry name" value="2,3-Dihydroxybiphenyl 1,2-Dioxygenase, domain 1"/>
    <property type="match status" value="1"/>
</dbReference>
<keyword evidence="3" id="KW-1185">Reference proteome</keyword>
<accession>A0A6A6XEG7</accession>
<dbReference type="CDD" id="cd07262">
    <property type="entry name" value="VOC_like"/>
    <property type="match status" value="1"/>
</dbReference>
<proteinExistence type="predicted"/>
<dbReference type="InterPro" id="IPR029068">
    <property type="entry name" value="Glyas_Bleomycin-R_OHBP_Dase"/>
</dbReference>
<organism evidence="2 3">
    <name type="scientific">Melanomma pulvis-pyrius CBS 109.77</name>
    <dbReference type="NCBI Taxonomy" id="1314802"/>
    <lineage>
        <taxon>Eukaryota</taxon>
        <taxon>Fungi</taxon>
        <taxon>Dikarya</taxon>
        <taxon>Ascomycota</taxon>
        <taxon>Pezizomycotina</taxon>
        <taxon>Dothideomycetes</taxon>
        <taxon>Pleosporomycetidae</taxon>
        <taxon>Pleosporales</taxon>
        <taxon>Melanommataceae</taxon>
        <taxon>Melanomma</taxon>
    </lineage>
</organism>
<sequence length="123" mass="13700">MLDHAAIKTTPELFRETVEFYEKALEPLGYKKMREIPDKAAGFGEQTPDFWIFVTGDQVQSAHVALRAKDRATVRTFYEAAITAGGKDNGEPGLRTQIHENFYASFVHDPAGNNIEAVCHSAE</sequence>
<gene>
    <name evidence="2" type="ORF">K505DRAFT_360844</name>
</gene>
<dbReference type="PROSITE" id="PS51819">
    <property type="entry name" value="VOC"/>
    <property type="match status" value="1"/>
</dbReference>
<dbReference type="InterPro" id="IPR037523">
    <property type="entry name" value="VOC_core"/>
</dbReference>
<evidence type="ECO:0000313" key="2">
    <source>
        <dbReference type="EMBL" id="KAF2794701.1"/>
    </source>
</evidence>
<dbReference type="SUPFAM" id="SSF54593">
    <property type="entry name" value="Glyoxalase/Bleomycin resistance protein/Dihydroxybiphenyl dioxygenase"/>
    <property type="match status" value="1"/>
</dbReference>
<name>A0A6A6XEG7_9PLEO</name>
<dbReference type="PANTHER" id="PTHR35006:SF2">
    <property type="entry name" value="GLYOXALASE FAMILY PROTEIN (AFU_ORTHOLOGUE AFUA_5G14830)"/>
    <property type="match status" value="1"/>
</dbReference>
<feature type="domain" description="VOC" evidence="1">
    <location>
        <begin position="1"/>
        <end position="120"/>
    </location>
</feature>
<evidence type="ECO:0000313" key="3">
    <source>
        <dbReference type="Proteomes" id="UP000799757"/>
    </source>
</evidence>
<evidence type="ECO:0000259" key="1">
    <source>
        <dbReference type="PROSITE" id="PS51819"/>
    </source>
</evidence>
<dbReference type="PANTHER" id="PTHR35006">
    <property type="entry name" value="GLYOXALASE FAMILY PROTEIN (AFU_ORTHOLOGUE AFUA_5G14830)"/>
    <property type="match status" value="1"/>
</dbReference>
<dbReference type="OrthoDB" id="10249419at2759"/>
<protein>
    <recommendedName>
        <fullName evidence="1">VOC domain-containing protein</fullName>
    </recommendedName>
</protein>
<dbReference type="Proteomes" id="UP000799757">
    <property type="component" value="Unassembled WGS sequence"/>
</dbReference>
<reference evidence="2" key="1">
    <citation type="journal article" date="2020" name="Stud. Mycol.">
        <title>101 Dothideomycetes genomes: a test case for predicting lifestyles and emergence of pathogens.</title>
        <authorList>
            <person name="Haridas S."/>
            <person name="Albert R."/>
            <person name="Binder M."/>
            <person name="Bloem J."/>
            <person name="Labutti K."/>
            <person name="Salamov A."/>
            <person name="Andreopoulos B."/>
            <person name="Baker S."/>
            <person name="Barry K."/>
            <person name="Bills G."/>
            <person name="Bluhm B."/>
            <person name="Cannon C."/>
            <person name="Castanera R."/>
            <person name="Culley D."/>
            <person name="Daum C."/>
            <person name="Ezra D."/>
            <person name="Gonzalez J."/>
            <person name="Henrissat B."/>
            <person name="Kuo A."/>
            <person name="Liang C."/>
            <person name="Lipzen A."/>
            <person name="Lutzoni F."/>
            <person name="Magnuson J."/>
            <person name="Mondo S."/>
            <person name="Nolan M."/>
            <person name="Ohm R."/>
            <person name="Pangilinan J."/>
            <person name="Park H.-J."/>
            <person name="Ramirez L."/>
            <person name="Alfaro M."/>
            <person name="Sun H."/>
            <person name="Tritt A."/>
            <person name="Yoshinaga Y."/>
            <person name="Zwiers L.-H."/>
            <person name="Turgeon B."/>
            <person name="Goodwin S."/>
            <person name="Spatafora J."/>
            <person name="Crous P."/>
            <person name="Grigoriev I."/>
        </authorList>
    </citation>
    <scope>NUCLEOTIDE SEQUENCE</scope>
    <source>
        <strain evidence="2">CBS 109.77</strain>
    </source>
</reference>
<dbReference type="EMBL" id="MU001882">
    <property type="protein sequence ID" value="KAF2794701.1"/>
    <property type="molecule type" value="Genomic_DNA"/>
</dbReference>
<dbReference type="AlphaFoldDB" id="A0A6A6XEG7"/>